<evidence type="ECO:0008006" key="8">
    <source>
        <dbReference type="Google" id="ProtNLM"/>
    </source>
</evidence>
<feature type="transmembrane region" description="Helical" evidence="6">
    <location>
        <begin position="18"/>
        <end position="35"/>
    </location>
</feature>
<feature type="transmembrane region" description="Helical" evidence="6">
    <location>
        <begin position="71"/>
        <end position="94"/>
    </location>
</feature>
<comment type="similarity">
    <text evidence="2">Belongs to the autoinducer-2 exporter (AI-2E) (TC 2.A.86) family.</text>
</comment>
<name>X0ZA54_9ZZZZ</name>
<evidence type="ECO:0000256" key="3">
    <source>
        <dbReference type="ARBA" id="ARBA00022692"/>
    </source>
</evidence>
<protein>
    <recommendedName>
        <fullName evidence="8">AI-2E family transporter</fullName>
    </recommendedName>
</protein>
<keyword evidence="3 6" id="KW-0812">Transmembrane</keyword>
<organism evidence="7">
    <name type="scientific">marine sediment metagenome</name>
    <dbReference type="NCBI Taxonomy" id="412755"/>
    <lineage>
        <taxon>unclassified sequences</taxon>
        <taxon>metagenomes</taxon>
        <taxon>ecological metagenomes</taxon>
    </lineage>
</organism>
<comment type="caution">
    <text evidence="7">The sequence shown here is derived from an EMBL/GenBank/DDBJ whole genome shotgun (WGS) entry which is preliminary data.</text>
</comment>
<evidence type="ECO:0000256" key="4">
    <source>
        <dbReference type="ARBA" id="ARBA00022989"/>
    </source>
</evidence>
<gene>
    <name evidence="7" type="ORF">S01H4_13800</name>
</gene>
<dbReference type="EMBL" id="BART01006069">
    <property type="protein sequence ID" value="GAG57283.1"/>
    <property type="molecule type" value="Genomic_DNA"/>
</dbReference>
<evidence type="ECO:0000256" key="2">
    <source>
        <dbReference type="ARBA" id="ARBA00009773"/>
    </source>
</evidence>
<evidence type="ECO:0000313" key="7">
    <source>
        <dbReference type="EMBL" id="GAG57283.1"/>
    </source>
</evidence>
<dbReference type="AlphaFoldDB" id="X0ZA54"/>
<evidence type="ECO:0000256" key="1">
    <source>
        <dbReference type="ARBA" id="ARBA00004141"/>
    </source>
</evidence>
<keyword evidence="5 6" id="KW-0472">Membrane</keyword>
<accession>X0ZA54</accession>
<comment type="subcellular location">
    <subcellularLocation>
        <location evidence="1">Membrane</location>
        <topology evidence="1">Multi-pass membrane protein</topology>
    </subcellularLocation>
</comment>
<dbReference type="InterPro" id="IPR002549">
    <property type="entry name" value="AI-2E-like"/>
</dbReference>
<evidence type="ECO:0000256" key="6">
    <source>
        <dbReference type="SAM" id="Phobius"/>
    </source>
</evidence>
<proteinExistence type="inferred from homology"/>
<dbReference type="Pfam" id="PF01594">
    <property type="entry name" value="AI-2E_transport"/>
    <property type="match status" value="1"/>
</dbReference>
<dbReference type="GO" id="GO:0016020">
    <property type="term" value="C:membrane"/>
    <property type="evidence" value="ECO:0007669"/>
    <property type="project" value="UniProtKB-SubCell"/>
</dbReference>
<reference evidence="7" key="1">
    <citation type="journal article" date="2014" name="Front. Microbiol.">
        <title>High frequency of phylogenetically diverse reductive dehalogenase-homologous genes in deep subseafloor sedimentary metagenomes.</title>
        <authorList>
            <person name="Kawai M."/>
            <person name="Futagami T."/>
            <person name="Toyoda A."/>
            <person name="Takaki Y."/>
            <person name="Nishi S."/>
            <person name="Hori S."/>
            <person name="Arai W."/>
            <person name="Tsubouchi T."/>
            <person name="Morono Y."/>
            <person name="Uchiyama I."/>
            <person name="Ito T."/>
            <person name="Fujiyama A."/>
            <person name="Inagaki F."/>
            <person name="Takami H."/>
        </authorList>
    </citation>
    <scope>NUCLEOTIDE SEQUENCE</scope>
    <source>
        <strain evidence="7">Expedition CK06-06</strain>
    </source>
</reference>
<keyword evidence="4 6" id="KW-1133">Transmembrane helix</keyword>
<evidence type="ECO:0000256" key="5">
    <source>
        <dbReference type="ARBA" id="ARBA00023136"/>
    </source>
</evidence>
<feature type="transmembrane region" description="Helical" evidence="6">
    <location>
        <begin position="42"/>
        <end position="59"/>
    </location>
</feature>
<sequence>MTHPHLPPSPVWNSGTKLVVGLTFVAILTALLIYFRSIIGPLLLAVILAYVFHPVAAFLNRKTRLNWQWSVNIVFLVFVLILLSIITVSGLAIVQQMQSLVGVLNTFTRSIPDLVDQLASQVYIIGPYKFELSQSDLQSFSNQIIDTLQPAEVRVFWTEK</sequence>